<dbReference type="OrthoDB" id="31487at2157"/>
<dbReference type="Proteomes" id="UP000000641">
    <property type="component" value="Chromosome"/>
</dbReference>
<organism evidence="1 2">
    <name type="scientific">Thermofilum pendens (strain DSM 2475 / Hrk 5)</name>
    <dbReference type="NCBI Taxonomy" id="368408"/>
    <lineage>
        <taxon>Archaea</taxon>
        <taxon>Thermoproteota</taxon>
        <taxon>Thermoprotei</taxon>
        <taxon>Thermofilales</taxon>
        <taxon>Thermofilaceae</taxon>
        <taxon>Thermofilum</taxon>
    </lineage>
</organism>
<dbReference type="InterPro" id="IPR036906">
    <property type="entry name" value="ATPase_V1_fsu_sf"/>
</dbReference>
<dbReference type="EnsemblBacteria" id="ABL78215">
    <property type="protein sequence ID" value="ABL78215"/>
    <property type="gene ID" value="Tpen_0814"/>
</dbReference>
<dbReference type="AlphaFoldDB" id="A1RYD5"/>
<dbReference type="EMBL" id="CP000505">
    <property type="protein sequence ID" value="ABL78215.1"/>
    <property type="molecule type" value="Genomic_DNA"/>
</dbReference>
<reference evidence="2" key="1">
    <citation type="journal article" date="2008" name="J. Bacteriol.">
        <title>Genome sequence of Thermofilum pendens reveals an exceptional loss of biosynthetic pathways without genome reduction.</title>
        <authorList>
            <person name="Anderson I."/>
            <person name="Rodriguez J."/>
            <person name="Susanti D."/>
            <person name="Porat I."/>
            <person name="Reich C."/>
            <person name="Ulrich L.E."/>
            <person name="Elkins J.G."/>
            <person name="Mavromatis K."/>
            <person name="Lykidis A."/>
            <person name="Kim E."/>
            <person name="Thompson L.S."/>
            <person name="Nolan M."/>
            <person name="Land M."/>
            <person name="Copeland A."/>
            <person name="Lapidus A."/>
            <person name="Lucas S."/>
            <person name="Detter C."/>
            <person name="Zhulin I.B."/>
            <person name="Olsen G.J."/>
            <person name="Whitman W."/>
            <person name="Mukhopadhyay B."/>
            <person name="Bristow J."/>
            <person name="Kyrpides N."/>
        </authorList>
    </citation>
    <scope>NUCLEOTIDE SEQUENCE [LARGE SCALE GENOMIC DNA]</scope>
    <source>
        <strain evidence="2">DSM 2475 / Hrk 5</strain>
    </source>
</reference>
<evidence type="ECO:0000313" key="2">
    <source>
        <dbReference type="Proteomes" id="UP000000641"/>
    </source>
</evidence>
<keyword evidence="2" id="KW-1185">Reference proteome</keyword>
<dbReference type="Gene3D" id="3.40.50.10580">
    <property type="entry name" value="ATPase, V1 complex, subunit F"/>
    <property type="match status" value="1"/>
</dbReference>
<evidence type="ECO:0000313" key="1">
    <source>
        <dbReference type="EMBL" id="ABL78215.1"/>
    </source>
</evidence>
<dbReference type="eggNOG" id="arCOG15071">
    <property type="taxonomic scope" value="Archaea"/>
</dbReference>
<dbReference type="KEGG" id="tpe:Tpen_0814"/>
<proteinExistence type="predicted"/>
<dbReference type="GeneID" id="4601984"/>
<accession>A1RYD5</accession>
<dbReference type="GO" id="GO:0034220">
    <property type="term" value="P:monoatomic ion transmembrane transport"/>
    <property type="evidence" value="ECO:0007669"/>
    <property type="project" value="InterPro"/>
</dbReference>
<dbReference type="RefSeq" id="WP_011752480.1">
    <property type="nucleotide sequence ID" value="NC_008698.1"/>
</dbReference>
<gene>
    <name evidence="1" type="ordered locus">Tpen_0814</name>
</gene>
<protein>
    <submittedName>
        <fullName evidence="1">Uncharacterized protein</fullName>
    </submittedName>
</protein>
<dbReference type="HOGENOM" id="CLU_2353365_0_0_2"/>
<name>A1RYD5_THEPD</name>
<sequence>MPTMRIAAVVLPDLEKALKAGGADIVIAVNDPREAERRIEEIVREKAADLVLVDDVLVSMMGRGKLKELKYRYPYPAIIELETNRLRTPIGS</sequence>